<protein>
    <submittedName>
        <fullName evidence="1">Uncharacterized protein</fullName>
    </submittedName>
</protein>
<keyword evidence="2" id="KW-1185">Reference proteome</keyword>
<reference evidence="1 2" key="1">
    <citation type="journal article" date="2013" name="PLoS Genet.">
        <title>The genome and development-dependent transcriptomes of Pyronema confluens: a window into fungal evolution.</title>
        <authorList>
            <person name="Traeger S."/>
            <person name="Altegoer F."/>
            <person name="Freitag M."/>
            <person name="Gabaldon T."/>
            <person name="Kempken F."/>
            <person name="Kumar A."/>
            <person name="Marcet-Houben M."/>
            <person name="Poggeler S."/>
            <person name="Stajich J.E."/>
            <person name="Nowrousian M."/>
        </authorList>
    </citation>
    <scope>NUCLEOTIDE SEQUENCE [LARGE SCALE GENOMIC DNA]</scope>
    <source>
        <strain evidence="2">CBS 100304</strain>
        <tissue evidence="1">Vegetative mycelium</tissue>
    </source>
</reference>
<dbReference type="EMBL" id="HF935323">
    <property type="protein sequence ID" value="CCX06904.1"/>
    <property type="molecule type" value="Genomic_DNA"/>
</dbReference>
<name>U4L9N8_PYROM</name>
<evidence type="ECO:0000313" key="1">
    <source>
        <dbReference type="EMBL" id="CCX06904.1"/>
    </source>
</evidence>
<gene>
    <name evidence="1" type="ORF">PCON_06491</name>
</gene>
<evidence type="ECO:0000313" key="2">
    <source>
        <dbReference type="Proteomes" id="UP000018144"/>
    </source>
</evidence>
<dbReference type="AlphaFoldDB" id="U4L9N8"/>
<accession>U4L9N8</accession>
<sequence>MSDDETKRNDAALDGIVSFALNPPSTHLRAKDRYNVLNKHLHVLFDDNRAQRILAMWKKDDAEDTTTLSKNVLRWFIRIRNGAPISTTFETTTSFFGFYYFPHAHPMRFHSPFGAVAR</sequence>
<dbReference type="Proteomes" id="UP000018144">
    <property type="component" value="Unassembled WGS sequence"/>
</dbReference>
<organism evidence="1 2">
    <name type="scientific">Pyronema omphalodes (strain CBS 100304)</name>
    <name type="common">Pyronema confluens</name>
    <dbReference type="NCBI Taxonomy" id="1076935"/>
    <lineage>
        <taxon>Eukaryota</taxon>
        <taxon>Fungi</taxon>
        <taxon>Dikarya</taxon>
        <taxon>Ascomycota</taxon>
        <taxon>Pezizomycotina</taxon>
        <taxon>Pezizomycetes</taxon>
        <taxon>Pezizales</taxon>
        <taxon>Pyronemataceae</taxon>
        <taxon>Pyronema</taxon>
    </lineage>
</organism>
<proteinExistence type="predicted"/>